<gene>
    <name evidence="1" type="ORF">PTRG_06181</name>
</gene>
<dbReference type="InParanoid" id="B2W623"/>
<dbReference type="EMBL" id="DS231619">
    <property type="protein sequence ID" value="EDU49101.1"/>
    <property type="molecule type" value="Genomic_DNA"/>
</dbReference>
<sequence length="99" mass="11283">MSFCSTADAMMRLWAGTRFSTTDARVRRRAFCFARDFITHMCSPALQPAGFTHGLLRKFASARQTKPPRRAKSVRIDSVRRTYRLKLVVTSRTKLASKA</sequence>
<protein>
    <submittedName>
        <fullName evidence="1">Uncharacterized protein</fullName>
    </submittedName>
</protein>
<accession>B2W623</accession>
<reference evidence="2" key="1">
    <citation type="journal article" date="2013" name="G3 (Bethesda)">
        <title>Comparative genomics of a plant-pathogenic fungus, Pyrenophora tritici-repentis, reveals transduplication and the impact of repeat elements on pathogenicity and population divergence.</title>
        <authorList>
            <person name="Manning V.A."/>
            <person name="Pandelova I."/>
            <person name="Dhillon B."/>
            <person name="Wilhelm L.J."/>
            <person name="Goodwin S.B."/>
            <person name="Berlin A.M."/>
            <person name="Figueroa M."/>
            <person name="Freitag M."/>
            <person name="Hane J.K."/>
            <person name="Henrissat B."/>
            <person name="Holman W.H."/>
            <person name="Kodira C.D."/>
            <person name="Martin J."/>
            <person name="Oliver R.P."/>
            <person name="Robbertse B."/>
            <person name="Schackwitz W."/>
            <person name="Schwartz D.C."/>
            <person name="Spatafora J.W."/>
            <person name="Turgeon B.G."/>
            <person name="Yandava C."/>
            <person name="Young S."/>
            <person name="Zhou S."/>
            <person name="Zeng Q."/>
            <person name="Grigoriev I.V."/>
            <person name="Ma L.-J."/>
            <person name="Ciuffetti L.M."/>
        </authorList>
    </citation>
    <scope>NUCLEOTIDE SEQUENCE [LARGE SCALE GENOMIC DNA]</scope>
    <source>
        <strain evidence="2">Pt-1C-BFP</strain>
    </source>
</reference>
<dbReference type="HOGENOM" id="CLU_2321545_0_0_1"/>
<dbReference type="Proteomes" id="UP000001471">
    <property type="component" value="Unassembled WGS sequence"/>
</dbReference>
<evidence type="ECO:0000313" key="1">
    <source>
        <dbReference type="EMBL" id="EDU49101.1"/>
    </source>
</evidence>
<name>B2W623_PYRTR</name>
<organism evidence="1 2">
    <name type="scientific">Pyrenophora tritici-repentis (strain Pt-1C-BFP)</name>
    <name type="common">Wheat tan spot fungus</name>
    <name type="synonym">Drechslera tritici-repentis</name>
    <dbReference type="NCBI Taxonomy" id="426418"/>
    <lineage>
        <taxon>Eukaryota</taxon>
        <taxon>Fungi</taxon>
        <taxon>Dikarya</taxon>
        <taxon>Ascomycota</taxon>
        <taxon>Pezizomycotina</taxon>
        <taxon>Dothideomycetes</taxon>
        <taxon>Pleosporomycetidae</taxon>
        <taxon>Pleosporales</taxon>
        <taxon>Pleosporineae</taxon>
        <taxon>Pleosporaceae</taxon>
        <taxon>Pyrenophora</taxon>
    </lineage>
</organism>
<dbReference type="AlphaFoldDB" id="B2W623"/>
<evidence type="ECO:0000313" key="2">
    <source>
        <dbReference type="Proteomes" id="UP000001471"/>
    </source>
</evidence>
<proteinExistence type="predicted"/>